<comment type="caution">
    <text evidence="2">The sequence shown here is derived from an EMBL/GenBank/DDBJ whole genome shotgun (WGS) entry which is preliminary data.</text>
</comment>
<dbReference type="Pfam" id="PF12043">
    <property type="entry name" value="DUF3527"/>
    <property type="match status" value="2"/>
</dbReference>
<gene>
    <name evidence="2" type="ORF">M8C21_017351</name>
</gene>
<accession>A0AAD5GEN9</accession>
<evidence type="ECO:0000313" key="2">
    <source>
        <dbReference type="EMBL" id="KAI7739540.1"/>
    </source>
</evidence>
<sequence>MASKDQDLVKHGTNLPNFLQYEGKTGNTLEQMFNFGVLDWSRIEKWKANTKSIMKTNNQSLENKSGRLSSSVNDNLPQSDQQASNGSLLKSSLSKKFNVGLEKLSKSFIFKTSSTYKNLKSGLITYKISKDLHSFKLKENGNLVSSTVHENEQKSSNVKALLKLTMNNGIPSFKIVEDNSINVLTAAVNKLPDKDDTSLTYTFCSVHDISKKNEVWKKQDLADKDSAFGYNVVGNMKICSSYHAEFSGLERDLFVVRESVLYGADCAKTVELAAIIVKNTSKENYGGLGRSKSTVVILPGGNHSLPNSGQPSPLIDRWRSGGICDCGGWDIGCELTVLTNPNEMTEVSKPSTSKRLVLCYQGRHNKEHAFRLATLENGLYSLEYNASSMSSLQAFSICVAVISSQNLTHIFQVNRLQDANDFIKPIMTKHRKVKSQTIVHPPLTSV</sequence>
<name>A0AAD5GEN9_AMBAR</name>
<dbReference type="PANTHER" id="PTHR31390">
    <property type="entry name" value="EXPRESSED PROTEIN"/>
    <property type="match status" value="1"/>
</dbReference>
<reference evidence="2" key="1">
    <citation type="submission" date="2022-06" db="EMBL/GenBank/DDBJ databases">
        <title>Uncovering the hologenomic basis of an extraordinary plant invasion.</title>
        <authorList>
            <person name="Bieker V.C."/>
            <person name="Martin M.D."/>
            <person name="Gilbert T."/>
            <person name="Hodgins K."/>
            <person name="Battlay P."/>
            <person name="Petersen B."/>
            <person name="Wilson J."/>
        </authorList>
    </citation>
    <scope>NUCLEOTIDE SEQUENCE</scope>
    <source>
        <strain evidence="2">AA19_3_7</strain>
        <tissue evidence="2">Leaf</tissue>
    </source>
</reference>
<dbReference type="PANTHER" id="PTHR31390:SF12">
    <property type="entry name" value="PUTATIVE (DUF3527)-RELATED"/>
    <property type="match status" value="1"/>
</dbReference>
<protein>
    <submittedName>
        <fullName evidence="2">Uncharacterized protein</fullName>
    </submittedName>
</protein>
<evidence type="ECO:0000313" key="3">
    <source>
        <dbReference type="Proteomes" id="UP001206925"/>
    </source>
</evidence>
<dbReference type="EMBL" id="JAMZMK010008607">
    <property type="protein sequence ID" value="KAI7739540.1"/>
    <property type="molecule type" value="Genomic_DNA"/>
</dbReference>
<proteinExistence type="predicted"/>
<dbReference type="InterPro" id="IPR021916">
    <property type="entry name" value="DUF3527"/>
</dbReference>
<feature type="compositionally biased region" description="Polar residues" evidence="1">
    <location>
        <begin position="57"/>
        <end position="86"/>
    </location>
</feature>
<keyword evidence="3" id="KW-1185">Reference proteome</keyword>
<evidence type="ECO:0000256" key="1">
    <source>
        <dbReference type="SAM" id="MobiDB-lite"/>
    </source>
</evidence>
<dbReference type="Proteomes" id="UP001206925">
    <property type="component" value="Unassembled WGS sequence"/>
</dbReference>
<organism evidence="2 3">
    <name type="scientific">Ambrosia artemisiifolia</name>
    <name type="common">Common ragweed</name>
    <dbReference type="NCBI Taxonomy" id="4212"/>
    <lineage>
        <taxon>Eukaryota</taxon>
        <taxon>Viridiplantae</taxon>
        <taxon>Streptophyta</taxon>
        <taxon>Embryophyta</taxon>
        <taxon>Tracheophyta</taxon>
        <taxon>Spermatophyta</taxon>
        <taxon>Magnoliopsida</taxon>
        <taxon>eudicotyledons</taxon>
        <taxon>Gunneridae</taxon>
        <taxon>Pentapetalae</taxon>
        <taxon>asterids</taxon>
        <taxon>campanulids</taxon>
        <taxon>Asterales</taxon>
        <taxon>Asteraceae</taxon>
        <taxon>Asteroideae</taxon>
        <taxon>Heliantheae alliance</taxon>
        <taxon>Heliantheae</taxon>
        <taxon>Ambrosia</taxon>
    </lineage>
</organism>
<dbReference type="AlphaFoldDB" id="A0AAD5GEN9"/>
<feature type="region of interest" description="Disordered" evidence="1">
    <location>
        <begin position="57"/>
        <end position="87"/>
    </location>
</feature>